<evidence type="ECO:0000256" key="3">
    <source>
        <dbReference type="ARBA" id="ARBA00022448"/>
    </source>
</evidence>
<comment type="subcellular location">
    <subcellularLocation>
        <location evidence="1">Membrane</location>
        <topology evidence="1">Multi-pass membrane protein</topology>
    </subcellularLocation>
</comment>
<keyword evidence="7 10" id="KW-1133">Transmembrane helix</keyword>
<dbReference type="FunFam" id="3.40.50.300:FF:000335">
    <property type="entry name" value="ATP binding cassette subfamily A member 5"/>
    <property type="match status" value="1"/>
</dbReference>
<keyword evidence="4 10" id="KW-0812">Transmembrane</keyword>
<dbReference type="AlphaFoldDB" id="A0AA88KK94"/>
<evidence type="ECO:0000256" key="2">
    <source>
        <dbReference type="ARBA" id="ARBA00008869"/>
    </source>
</evidence>
<evidence type="ECO:0000256" key="5">
    <source>
        <dbReference type="ARBA" id="ARBA00022741"/>
    </source>
</evidence>
<evidence type="ECO:0000313" key="12">
    <source>
        <dbReference type="EMBL" id="KAG2382713.1"/>
    </source>
</evidence>
<feature type="transmembrane region" description="Helical" evidence="10">
    <location>
        <begin position="316"/>
        <end position="341"/>
    </location>
</feature>
<dbReference type="InterPro" id="IPR027417">
    <property type="entry name" value="P-loop_NTPase"/>
</dbReference>
<keyword evidence="13" id="KW-1185">Reference proteome</keyword>
<feature type="domain" description="ABC transporter" evidence="11">
    <location>
        <begin position="597"/>
        <end position="828"/>
    </location>
</feature>
<keyword evidence="3" id="KW-0813">Transport</keyword>
<dbReference type="InterPro" id="IPR017871">
    <property type="entry name" value="ABC_transporter-like_CS"/>
</dbReference>
<dbReference type="EMBL" id="PYSW02000023">
    <property type="protein sequence ID" value="KAG2382713.1"/>
    <property type="molecule type" value="Genomic_DNA"/>
</dbReference>
<dbReference type="GO" id="GO:0140359">
    <property type="term" value="F:ABC-type transporter activity"/>
    <property type="evidence" value="ECO:0007669"/>
    <property type="project" value="InterPro"/>
</dbReference>
<gene>
    <name evidence="12" type="ORF">C9374_005293</name>
</gene>
<organism evidence="12 13">
    <name type="scientific">Naegleria lovaniensis</name>
    <name type="common">Amoeba</name>
    <dbReference type="NCBI Taxonomy" id="51637"/>
    <lineage>
        <taxon>Eukaryota</taxon>
        <taxon>Discoba</taxon>
        <taxon>Heterolobosea</taxon>
        <taxon>Tetramitia</taxon>
        <taxon>Eutetramitia</taxon>
        <taxon>Vahlkampfiidae</taxon>
        <taxon>Naegleria</taxon>
    </lineage>
</organism>
<feature type="transmembrane region" description="Helical" evidence="10">
    <location>
        <begin position="353"/>
        <end position="374"/>
    </location>
</feature>
<dbReference type="SUPFAM" id="SSF52540">
    <property type="entry name" value="P-loop containing nucleoside triphosphate hydrolases"/>
    <property type="match status" value="1"/>
</dbReference>
<dbReference type="InterPro" id="IPR026082">
    <property type="entry name" value="ABCA"/>
</dbReference>
<evidence type="ECO:0000256" key="6">
    <source>
        <dbReference type="ARBA" id="ARBA00022840"/>
    </source>
</evidence>
<dbReference type="GO" id="GO:0005524">
    <property type="term" value="F:ATP binding"/>
    <property type="evidence" value="ECO:0007669"/>
    <property type="project" value="UniProtKB-KW"/>
</dbReference>
<dbReference type="GeneID" id="68097748"/>
<feature type="transmembrane region" description="Helical" evidence="10">
    <location>
        <begin position="272"/>
        <end position="296"/>
    </location>
</feature>
<proteinExistence type="inferred from homology"/>
<feature type="region of interest" description="Disordered" evidence="9">
    <location>
        <begin position="937"/>
        <end position="956"/>
    </location>
</feature>
<evidence type="ECO:0000256" key="1">
    <source>
        <dbReference type="ARBA" id="ARBA00004141"/>
    </source>
</evidence>
<dbReference type="RefSeq" id="XP_044548392.1">
    <property type="nucleotide sequence ID" value="XM_044695027.1"/>
</dbReference>
<evidence type="ECO:0000313" key="13">
    <source>
        <dbReference type="Proteomes" id="UP000816034"/>
    </source>
</evidence>
<dbReference type="InterPro" id="IPR003593">
    <property type="entry name" value="AAA+_ATPase"/>
</dbReference>
<dbReference type="SMART" id="SM00382">
    <property type="entry name" value="AAA"/>
    <property type="match status" value="1"/>
</dbReference>
<protein>
    <recommendedName>
        <fullName evidence="11">ABC transporter domain-containing protein</fullName>
    </recommendedName>
</protein>
<feature type="compositionally biased region" description="Acidic residues" evidence="9">
    <location>
        <begin position="941"/>
        <end position="956"/>
    </location>
</feature>
<evidence type="ECO:0000256" key="7">
    <source>
        <dbReference type="ARBA" id="ARBA00022989"/>
    </source>
</evidence>
<keyword evidence="8 10" id="KW-0472">Membrane</keyword>
<evidence type="ECO:0000259" key="11">
    <source>
        <dbReference type="PROSITE" id="PS50893"/>
    </source>
</evidence>
<dbReference type="Proteomes" id="UP000816034">
    <property type="component" value="Unassembled WGS sequence"/>
</dbReference>
<dbReference type="Pfam" id="PF00005">
    <property type="entry name" value="ABC_tran"/>
    <property type="match status" value="1"/>
</dbReference>
<accession>A0AA88KK94</accession>
<evidence type="ECO:0000256" key="9">
    <source>
        <dbReference type="SAM" id="MobiDB-lite"/>
    </source>
</evidence>
<dbReference type="InterPro" id="IPR003439">
    <property type="entry name" value="ABC_transporter-like_ATP-bd"/>
</dbReference>
<dbReference type="GO" id="GO:0016020">
    <property type="term" value="C:membrane"/>
    <property type="evidence" value="ECO:0007669"/>
    <property type="project" value="UniProtKB-SubCell"/>
</dbReference>
<feature type="transmembrane region" description="Helical" evidence="10">
    <location>
        <begin position="27"/>
        <end position="47"/>
    </location>
</feature>
<keyword evidence="5" id="KW-0547">Nucleotide-binding</keyword>
<dbReference type="GO" id="GO:0016887">
    <property type="term" value="F:ATP hydrolysis activity"/>
    <property type="evidence" value="ECO:0007669"/>
    <property type="project" value="InterPro"/>
</dbReference>
<reference evidence="12 13" key="1">
    <citation type="journal article" date="2018" name="BMC Genomics">
        <title>The genome of Naegleria lovaniensis, the basis for a comparative approach to unravel pathogenicity factors of the human pathogenic amoeba N. fowleri.</title>
        <authorList>
            <person name="Liechti N."/>
            <person name="Schurch N."/>
            <person name="Bruggmann R."/>
            <person name="Wittwer M."/>
        </authorList>
    </citation>
    <scope>NUCLEOTIDE SEQUENCE [LARGE SCALE GENOMIC DNA]</scope>
    <source>
        <strain evidence="12 13">ATCC 30569</strain>
    </source>
</reference>
<dbReference type="PROSITE" id="PS00211">
    <property type="entry name" value="ABC_TRANSPORTER_1"/>
    <property type="match status" value="1"/>
</dbReference>
<dbReference type="CDD" id="cd03263">
    <property type="entry name" value="ABC_subfamily_A"/>
    <property type="match status" value="1"/>
</dbReference>
<name>A0AA88KK94_NAELO</name>
<evidence type="ECO:0000256" key="4">
    <source>
        <dbReference type="ARBA" id="ARBA00022692"/>
    </source>
</evidence>
<comment type="caution">
    <text evidence="12">The sequence shown here is derived from an EMBL/GenBank/DDBJ whole genome shotgun (WGS) entry which is preliminary data.</text>
</comment>
<feature type="transmembrane region" description="Helical" evidence="10">
    <location>
        <begin position="386"/>
        <end position="409"/>
    </location>
</feature>
<keyword evidence="6" id="KW-0067">ATP-binding</keyword>
<comment type="similarity">
    <text evidence="2">Belongs to the ABC transporter superfamily. ABCA family.</text>
</comment>
<sequence length="1013" mass="115610">MRSYFRKYPRQVLALLYREWFNIRNEWITWLFRILAPSLIILLVFIIQQSILSLTATGGDSLFQHDFTLDHVPQHLKKPNRQLGEKYLIISSDYCPFYQQAWKLFNISKTIGEMNDPPLSYMTAENSTCLNFGEWSKCETDICVIGSNRNKMDPKMFKKLIESNTILGAWVLGSTQDWETGSFMWNVDVIPSYLTSIRNPFFSIGVGVTTVSEEQNKLTLMNVMYRALNLNNSTRNSKPYTLDMSIHHVPSKRGQDNQKTDNMLPMIMSQRLATIMIPGLIIISLFLSASHINGFIARDRQLRVGMKCYGLMNSSYWTFVFVFEMIHLTLVCAIMTAVGYICQLNFFTGCSDPLIIFIILWGMAFYFCCLLATASTFIRANSVSNITLFFLLVSNVLFTLVTIQPEAIMSPTVRINVPSTIAMVGGPMYMFPTAAYSIALTTISFMTNYYIDSKTGVIMTPPGFKDIDYWVSPVQTYYDNTNGNSYYDMLVLPPYLCMIDIIGQGLVFILLTIYLDNVIPPAFDGIRQSIFYLCSPKYWGFRSKKIGRDDLAIDFDTKGTAFEILEDIDPDVAREYKETTRSFQNDDVSISVIQLGKTFTSLFKRNTNNKNALNGVTFHAKRNEITAILGHSAAGKSTLCKILTGLMAPSSGDAIIEKMSIAKDFQHIQEHIGVCMQDDFIIDNLTARQHLIFFSMLRAVPFRKLREEARTKLERVFLTDSADKMTRTFSGGMKRRLSLATSMIGDPSVLFLDEITTGVDIVMKRKIWNMLAEYKKMGKTIILTTHSMEEAENIGDKIVVLALGKIRACGHISHLKKRWGAGYKVDLIMMNHQGNSSHHHHHHGEKIKNIISNKYAPNKLILIKENINTNSLTYRLNLKPKQIYDFLQFLNETTWSESSSDPILKDYALSFTSMKDVFTRVTHGGSYELEASLIQEKESTTLDEDDNDEDDYDEPVETPQVNKRFFSLLSQLQSDKVKLIMDKNYSLQDLRSENVEIEITVKARHNDKSIQIM</sequence>
<dbReference type="Gene3D" id="3.40.50.300">
    <property type="entry name" value="P-loop containing nucleotide triphosphate hydrolases"/>
    <property type="match status" value="1"/>
</dbReference>
<evidence type="ECO:0000256" key="8">
    <source>
        <dbReference type="ARBA" id="ARBA00023136"/>
    </source>
</evidence>
<dbReference type="PROSITE" id="PS50893">
    <property type="entry name" value="ABC_TRANSPORTER_2"/>
    <property type="match status" value="1"/>
</dbReference>
<feature type="transmembrane region" description="Helical" evidence="10">
    <location>
        <begin position="429"/>
        <end position="451"/>
    </location>
</feature>
<dbReference type="PANTHER" id="PTHR19229">
    <property type="entry name" value="ATP-BINDING CASSETTE TRANSPORTER SUBFAMILY A ABCA"/>
    <property type="match status" value="1"/>
</dbReference>
<feature type="transmembrane region" description="Helical" evidence="10">
    <location>
        <begin position="495"/>
        <end position="515"/>
    </location>
</feature>
<evidence type="ECO:0000256" key="10">
    <source>
        <dbReference type="SAM" id="Phobius"/>
    </source>
</evidence>